<feature type="compositionally biased region" description="Acidic residues" evidence="1">
    <location>
        <begin position="159"/>
        <end position="175"/>
    </location>
</feature>
<evidence type="ECO:0000313" key="2">
    <source>
        <dbReference type="EMBL" id="CAJ0591118.1"/>
    </source>
</evidence>
<feature type="compositionally biased region" description="Basic and acidic residues" evidence="1">
    <location>
        <begin position="109"/>
        <end position="139"/>
    </location>
</feature>
<comment type="caution">
    <text evidence="2">The sequence shown here is derived from an EMBL/GenBank/DDBJ whole genome shotgun (WGS) entry which is preliminary data.</text>
</comment>
<reference evidence="2" key="1">
    <citation type="submission" date="2023-07" db="EMBL/GenBank/DDBJ databases">
        <authorList>
            <consortium name="CYATHOMIX"/>
        </authorList>
    </citation>
    <scope>NUCLEOTIDE SEQUENCE</scope>
    <source>
        <strain evidence="2">N/A</strain>
    </source>
</reference>
<sequence>MTEFQELLESGILSHYSGRNKTTNETSTKHKTYVTVNSKTDPLPGDPIIFTSGTYKNVSEVEKDIIETLDDQCNESVKIVGVEWCYPFCLGGYNDVQCLIFTTEECPERPEELHEEEEKNDSQKGQREHHEGQGEDRQQEQVQEIAPTAQELQQREELQGDGEQDAQQIENEDEESSHRSTRCPLDIGCA</sequence>
<accession>A0AA36DR24</accession>
<name>A0AA36DR24_CYLNA</name>
<organism evidence="2 3">
    <name type="scientific">Cylicocyclus nassatus</name>
    <name type="common">Nematode worm</name>
    <dbReference type="NCBI Taxonomy" id="53992"/>
    <lineage>
        <taxon>Eukaryota</taxon>
        <taxon>Metazoa</taxon>
        <taxon>Ecdysozoa</taxon>
        <taxon>Nematoda</taxon>
        <taxon>Chromadorea</taxon>
        <taxon>Rhabditida</taxon>
        <taxon>Rhabditina</taxon>
        <taxon>Rhabditomorpha</taxon>
        <taxon>Strongyloidea</taxon>
        <taxon>Strongylidae</taxon>
        <taxon>Cylicocyclus</taxon>
    </lineage>
</organism>
<protein>
    <submittedName>
        <fullName evidence="2">Uncharacterized protein</fullName>
    </submittedName>
</protein>
<gene>
    <name evidence="2" type="ORF">CYNAS_LOCUS3101</name>
</gene>
<dbReference type="Proteomes" id="UP001176961">
    <property type="component" value="Unassembled WGS sequence"/>
</dbReference>
<dbReference type="AlphaFoldDB" id="A0AA36DR24"/>
<keyword evidence="3" id="KW-1185">Reference proteome</keyword>
<evidence type="ECO:0000313" key="3">
    <source>
        <dbReference type="Proteomes" id="UP001176961"/>
    </source>
</evidence>
<dbReference type="EMBL" id="CATQJL010000001">
    <property type="protein sequence ID" value="CAJ0591118.1"/>
    <property type="molecule type" value="Genomic_DNA"/>
</dbReference>
<proteinExistence type="predicted"/>
<feature type="region of interest" description="Disordered" evidence="1">
    <location>
        <begin position="109"/>
        <end position="190"/>
    </location>
</feature>
<evidence type="ECO:0000256" key="1">
    <source>
        <dbReference type="SAM" id="MobiDB-lite"/>
    </source>
</evidence>